<name>A0A0E3LKH0_METBA</name>
<gene>
    <name evidence="2" type="ORF">MSBRW_0253</name>
</gene>
<dbReference type="KEGG" id="mbw:MSBRW_0253"/>
<dbReference type="GO" id="GO:0007165">
    <property type="term" value="P:signal transduction"/>
    <property type="evidence" value="ECO:0007669"/>
    <property type="project" value="InterPro"/>
</dbReference>
<dbReference type="AlphaFoldDB" id="A0A0E3LKH0"/>
<dbReference type="PATRIC" id="fig|1434109.4.peg.291"/>
<dbReference type="InterPro" id="IPR000157">
    <property type="entry name" value="TIR_dom"/>
</dbReference>
<accession>A0A0E3LKH0</accession>
<dbReference type="HOGENOM" id="CLU_640314_0_0_2"/>
<dbReference type="RefSeq" id="WP_011305775.1">
    <property type="nucleotide sequence ID" value="NZ_CP009526.1"/>
</dbReference>
<proteinExistence type="predicted"/>
<evidence type="ECO:0000313" key="2">
    <source>
        <dbReference type="EMBL" id="AKB49506.1"/>
    </source>
</evidence>
<dbReference type="GeneID" id="24821647"/>
<dbReference type="InterPro" id="IPR035897">
    <property type="entry name" value="Toll_tir_struct_dom_sf"/>
</dbReference>
<evidence type="ECO:0000313" key="3">
    <source>
        <dbReference type="Proteomes" id="UP000033038"/>
    </source>
</evidence>
<dbReference type="Proteomes" id="UP000033038">
    <property type="component" value="Chromosome"/>
</dbReference>
<organism evidence="2 3">
    <name type="scientific">Methanosarcina barkeri str. Wiesmoor</name>
    <dbReference type="NCBI Taxonomy" id="1434109"/>
    <lineage>
        <taxon>Archaea</taxon>
        <taxon>Methanobacteriati</taxon>
        <taxon>Methanobacteriota</taxon>
        <taxon>Stenosarchaea group</taxon>
        <taxon>Methanomicrobia</taxon>
        <taxon>Methanosarcinales</taxon>
        <taxon>Methanosarcinaceae</taxon>
        <taxon>Methanosarcina</taxon>
    </lineage>
</organism>
<evidence type="ECO:0000259" key="1">
    <source>
        <dbReference type="Pfam" id="PF13676"/>
    </source>
</evidence>
<sequence length="428" mass="51135">MKEKRIFLSYSQKNMDLANEIDNALHIKGIGVTRDIKNVKCAQSFKEFMKSIRDHDFALMLISDYYLKSQACMFEVIEFMKKPNYKQRIIAVVNDDINFDLKGITYLKYWEEKGKLIEGAIKEHHQEKIKPLKEERDEIKLIEDNIMEFISTIRDLKYIPFKELYKSYLDLYDTVGLKINKSEEIYDIVTEEDASFGLARRHSINVLINKDYPKCEIKTALKEIVSSLKQANDVIWIFVYNKLKDVSSVNWFCQGYWVSSNLDQNWRPIGITSNDRIEDIEIRWNEGYENLREIYKPLSGTKNEIIKWSETLLEKVIPIAKTAVEKFDLLQSSEINKEEFLEYMHKNRKTVQELYSQSGERKYPPYECREYILKLDNLFAIVDNIFLFHSKENMDTWPEKTRMIMTEQEKNRYYKVLEELNYERKKLN</sequence>
<protein>
    <recommendedName>
        <fullName evidence="1">TIR domain-containing protein</fullName>
    </recommendedName>
</protein>
<dbReference type="Pfam" id="PF13676">
    <property type="entry name" value="TIR_2"/>
    <property type="match status" value="1"/>
</dbReference>
<dbReference type="EMBL" id="CP009526">
    <property type="protein sequence ID" value="AKB49506.1"/>
    <property type="molecule type" value="Genomic_DNA"/>
</dbReference>
<reference evidence="2 3" key="1">
    <citation type="submission" date="2014-07" db="EMBL/GenBank/DDBJ databases">
        <title>Methanogenic archaea and the global carbon cycle.</title>
        <authorList>
            <person name="Henriksen J.R."/>
            <person name="Luke J."/>
            <person name="Reinhart S."/>
            <person name="Benedict M.N."/>
            <person name="Youngblut N.D."/>
            <person name="Metcalf M.E."/>
            <person name="Whitaker R.J."/>
            <person name="Metcalf W.W."/>
        </authorList>
    </citation>
    <scope>NUCLEOTIDE SEQUENCE [LARGE SCALE GENOMIC DNA]</scope>
    <source>
        <strain evidence="2 3">Wiesmoor</strain>
    </source>
</reference>
<dbReference type="SUPFAM" id="SSF52200">
    <property type="entry name" value="Toll/Interleukin receptor TIR domain"/>
    <property type="match status" value="1"/>
</dbReference>
<dbReference type="Gene3D" id="3.40.50.10140">
    <property type="entry name" value="Toll/interleukin-1 receptor homology (TIR) domain"/>
    <property type="match status" value="1"/>
</dbReference>
<feature type="domain" description="TIR" evidence="1">
    <location>
        <begin position="6"/>
        <end position="111"/>
    </location>
</feature>